<dbReference type="Pfam" id="PF07690">
    <property type="entry name" value="MFS_1"/>
    <property type="match status" value="1"/>
</dbReference>
<evidence type="ECO:0000256" key="5">
    <source>
        <dbReference type="ARBA" id="ARBA00023136"/>
    </source>
</evidence>
<protein>
    <recommendedName>
        <fullName evidence="8">Major facilitator superfamily (MFS) profile domain-containing protein</fullName>
    </recommendedName>
</protein>
<evidence type="ECO:0000256" key="1">
    <source>
        <dbReference type="ARBA" id="ARBA00004141"/>
    </source>
</evidence>
<name>A0A6V7PE33_ANACO</name>
<feature type="transmembrane region" description="Helical" evidence="7">
    <location>
        <begin position="58"/>
        <end position="82"/>
    </location>
</feature>
<gene>
    <name evidence="9" type="ORF">CB5_LOCUS12316</name>
</gene>
<feature type="transmembrane region" description="Helical" evidence="7">
    <location>
        <begin position="129"/>
        <end position="152"/>
    </location>
</feature>
<dbReference type="SUPFAM" id="SSF103473">
    <property type="entry name" value="MFS general substrate transporter"/>
    <property type="match status" value="1"/>
</dbReference>
<evidence type="ECO:0000313" key="9">
    <source>
        <dbReference type="EMBL" id="CAD1829105.1"/>
    </source>
</evidence>
<accession>A0A6V7PE33</accession>
<dbReference type="InterPro" id="IPR011701">
    <property type="entry name" value="MFS"/>
</dbReference>
<dbReference type="GO" id="GO:0016020">
    <property type="term" value="C:membrane"/>
    <property type="evidence" value="ECO:0007669"/>
    <property type="project" value="UniProtKB-SubCell"/>
</dbReference>
<evidence type="ECO:0000256" key="6">
    <source>
        <dbReference type="SAM" id="MobiDB-lite"/>
    </source>
</evidence>
<feature type="transmembrane region" description="Helical" evidence="7">
    <location>
        <begin position="94"/>
        <end position="117"/>
    </location>
</feature>
<dbReference type="GO" id="GO:0022857">
    <property type="term" value="F:transmembrane transporter activity"/>
    <property type="evidence" value="ECO:0007669"/>
    <property type="project" value="InterPro"/>
</dbReference>
<evidence type="ECO:0000256" key="2">
    <source>
        <dbReference type="ARBA" id="ARBA00022448"/>
    </source>
</evidence>
<dbReference type="InterPro" id="IPR020846">
    <property type="entry name" value="MFS_dom"/>
</dbReference>
<proteinExistence type="predicted"/>
<reference evidence="9" key="1">
    <citation type="submission" date="2020-07" db="EMBL/GenBank/DDBJ databases">
        <authorList>
            <person name="Lin J."/>
        </authorList>
    </citation>
    <scope>NUCLEOTIDE SEQUENCE</scope>
</reference>
<keyword evidence="4 7" id="KW-1133">Transmembrane helix</keyword>
<feature type="domain" description="Major facilitator superfamily (MFS) profile" evidence="8">
    <location>
        <begin position="56"/>
        <end position="169"/>
    </location>
</feature>
<dbReference type="PROSITE" id="PS50850">
    <property type="entry name" value="MFS"/>
    <property type="match status" value="1"/>
</dbReference>
<evidence type="ECO:0000259" key="8">
    <source>
        <dbReference type="PROSITE" id="PS50850"/>
    </source>
</evidence>
<evidence type="ECO:0000256" key="4">
    <source>
        <dbReference type="ARBA" id="ARBA00022989"/>
    </source>
</evidence>
<evidence type="ECO:0000256" key="3">
    <source>
        <dbReference type="ARBA" id="ARBA00022692"/>
    </source>
</evidence>
<feature type="compositionally biased region" description="Acidic residues" evidence="6">
    <location>
        <begin position="12"/>
        <end position="23"/>
    </location>
</feature>
<dbReference type="AlphaFoldDB" id="A0A6V7PE33"/>
<keyword evidence="3 7" id="KW-0812">Transmembrane</keyword>
<dbReference type="PANTHER" id="PTHR23504">
    <property type="entry name" value="MAJOR FACILITATOR SUPERFAMILY DOMAIN-CONTAINING PROTEIN 10"/>
    <property type="match status" value="1"/>
</dbReference>
<comment type="subcellular location">
    <subcellularLocation>
        <location evidence="1">Membrane</location>
        <topology evidence="1">Multi-pass membrane protein</topology>
    </subcellularLocation>
</comment>
<evidence type="ECO:0000256" key="7">
    <source>
        <dbReference type="SAM" id="Phobius"/>
    </source>
</evidence>
<dbReference type="PANTHER" id="PTHR23504:SF109">
    <property type="entry name" value="MAJOR FACILITATOR SUPERFAMILY ANTIPORTER"/>
    <property type="match status" value="1"/>
</dbReference>
<dbReference type="InterPro" id="IPR036259">
    <property type="entry name" value="MFS_trans_sf"/>
</dbReference>
<dbReference type="Gene3D" id="1.20.1250.20">
    <property type="entry name" value="MFS general substrate transporter like domains"/>
    <property type="match status" value="1"/>
</dbReference>
<keyword evidence="5 7" id="KW-0472">Membrane</keyword>
<keyword evidence="2" id="KW-0813">Transport</keyword>
<sequence>MYLYSRKKNGGDDDDDDDDDDDAAAGREDAEEVLQQLSGLQAGSEERGASGDPVPDFFYIWLVTLCSTLPIQSVFPFLYFMIRDLHIAKQEEDIGFYAGLLVRSTYMFGRALTSVLWGVVADKYGRKPVIVISILSVIIVNSLFGLSSSYWMAITTRALLDFCAAYSAP</sequence>
<dbReference type="EMBL" id="LR862147">
    <property type="protein sequence ID" value="CAD1829105.1"/>
    <property type="molecule type" value="Genomic_DNA"/>
</dbReference>
<organism evidence="9">
    <name type="scientific">Ananas comosus var. bracteatus</name>
    <name type="common">red pineapple</name>
    <dbReference type="NCBI Taxonomy" id="296719"/>
    <lineage>
        <taxon>Eukaryota</taxon>
        <taxon>Viridiplantae</taxon>
        <taxon>Streptophyta</taxon>
        <taxon>Embryophyta</taxon>
        <taxon>Tracheophyta</taxon>
        <taxon>Spermatophyta</taxon>
        <taxon>Magnoliopsida</taxon>
        <taxon>Liliopsida</taxon>
        <taxon>Poales</taxon>
        <taxon>Bromeliaceae</taxon>
        <taxon>Bromelioideae</taxon>
        <taxon>Ananas</taxon>
    </lineage>
</organism>
<feature type="region of interest" description="Disordered" evidence="6">
    <location>
        <begin position="1"/>
        <end position="31"/>
    </location>
</feature>